<evidence type="ECO:0000313" key="3">
    <source>
        <dbReference type="Proteomes" id="UP001145742"/>
    </source>
</evidence>
<comment type="caution">
    <text evidence="2">The sequence shown here is derived from an EMBL/GenBank/DDBJ whole genome shotgun (WGS) entry which is preliminary data.</text>
</comment>
<reference evidence="2" key="1">
    <citation type="submission" date="2019-10" db="EMBL/GenBank/DDBJ databases">
        <authorList>
            <person name="Soares A.E.R."/>
            <person name="Aleixo A."/>
            <person name="Schneider P."/>
            <person name="Miyaki C.Y."/>
            <person name="Schneider M.P."/>
            <person name="Mello C."/>
            <person name="Vasconcelos A.T.R."/>
        </authorList>
    </citation>
    <scope>NUCLEOTIDE SEQUENCE</scope>
    <source>
        <tissue evidence="2">Muscle</tissue>
    </source>
</reference>
<sequence length="82" mass="9133">MHWTRCRHRGAPVGLPPSAHQNGLSHDKQKNGITHVDCSQSNDARPLCSLYLLQATPEMEYLEYSAIPLGSVAGQHREEIRA</sequence>
<protein>
    <submittedName>
        <fullName evidence="2">Uncharacterized protein</fullName>
    </submittedName>
</protein>
<dbReference type="EMBL" id="WHWB01034150">
    <property type="protein sequence ID" value="KAJ7413298.1"/>
    <property type="molecule type" value="Genomic_DNA"/>
</dbReference>
<evidence type="ECO:0000313" key="2">
    <source>
        <dbReference type="EMBL" id="KAJ7413298.1"/>
    </source>
</evidence>
<proteinExistence type="predicted"/>
<organism evidence="2 3">
    <name type="scientific">Willisornis vidua</name>
    <name type="common">Xingu scale-backed antbird</name>
    <dbReference type="NCBI Taxonomy" id="1566151"/>
    <lineage>
        <taxon>Eukaryota</taxon>
        <taxon>Metazoa</taxon>
        <taxon>Chordata</taxon>
        <taxon>Craniata</taxon>
        <taxon>Vertebrata</taxon>
        <taxon>Euteleostomi</taxon>
        <taxon>Archelosauria</taxon>
        <taxon>Archosauria</taxon>
        <taxon>Dinosauria</taxon>
        <taxon>Saurischia</taxon>
        <taxon>Theropoda</taxon>
        <taxon>Coelurosauria</taxon>
        <taxon>Aves</taxon>
        <taxon>Neognathae</taxon>
        <taxon>Neoaves</taxon>
        <taxon>Telluraves</taxon>
        <taxon>Australaves</taxon>
        <taxon>Passeriformes</taxon>
        <taxon>Thamnophilidae</taxon>
        <taxon>Willisornis</taxon>
    </lineage>
</organism>
<name>A0ABQ9D777_9PASS</name>
<gene>
    <name evidence="2" type="ORF">WISP_92160</name>
</gene>
<accession>A0ABQ9D777</accession>
<keyword evidence="3" id="KW-1185">Reference proteome</keyword>
<evidence type="ECO:0000256" key="1">
    <source>
        <dbReference type="SAM" id="MobiDB-lite"/>
    </source>
</evidence>
<dbReference type="Proteomes" id="UP001145742">
    <property type="component" value="Unassembled WGS sequence"/>
</dbReference>
<feature type="region of interest" description="Disordered" evidence="1">
    <location>
        <begin position="1"/>
        <end position="41"/>
    </location>
</feature>
<feature type="compositionally biased region" description="Basic residues" evidence="1">
    <location>
        <begin position="1"/>
        <end position="10"/>
    </location>
</feature>